<proteinExistence type="inferred from homology"/>
<evidence type="ECO:0000256" key="6">
    <source>
        <dbReference type="ARBA" id="ARBA00023136"/>
    </source>
</evidence>
<keyword evidence="5 8" id="KW-1133">Transmembrane helix</keyword>
<name>A0A2T7D2I5_9POAL</name>
<keyword evidence="7 8" id="KW-0012">Acyltransferase</keyword>
<comment type="catalytic activity">
    <reaction evidence="8">
        <text>L-cysteinyl-[protein] + hexadecanoyl-CoA = S-hexadecanoyl-L-cysteinyl-[protein] + CoA</text>
        <dbReference type="Rhea" id="RHEA:36683"/>
        <dbReference type="Rhea" id="RHEA-COMP:10131"/>
        <dbReference type="Rhea" id="RHEA-COMP:11032"/>
        <dbReference type="ChEBI" id="CHEBI:29950"/>
        <dbReference type="ChEBI" id="CHEBI:57287"/>
        <dbReference type="ChEBI" id="CHEBI:57379"/>
        <dbReference type="ChEBI" id="CHEBI:74151"/>
        <dbReference type="EC" id="2.3.1.225"/>
    </reaction>
</comment>
<dbReference type="GO" id="GO:0005794">
    <property type="term" value="C:Golgi apparatus"/>
    <property type="evidence" value="ECO:0007669"/>
    <property type="project" value="TreeGrafter"/>
</dbReference>
<feature type="domain" description="Palmitoyltransferase DHHC" evidence="10">
    <location>
        <begin position="174"/>
        <end position="299"/>
    </location>
</feature>
<comment type="subcellular location">
    <subcellularLocation>
        <location evidence="1">Membrane</location>
        <topology evidence="1">Multi-pass membrane protein</topology>
    </subcellularLocation>
</comment>
<dbReference type="GO" id="GO:0006612">
    <property type="term" value="P:protein targeting to membrane"/>
    <property type="evidence" value="ECO:0007669"/>
    <property type="project" value="TreeGrafter"/>
</dbReference>
<protein>
    <recommendedName>
        <fullName evidence="8">S-acyltransferase</fullName>
        <ecNumber evidence="8">2.3.1.225</ecNumber>
    </recommendedName>
    <alternativeName>
        <fullName evidence="8">Palmitoyltransferase</fullName>
    </alternativeName>
</protein>
<comment type="similarity">
    <text evidence="2 8">Belongs to the DHHC palmitoyltransferase family.</text>
</comment>
<dbReference type="AlphaFoldDB" id="A0A2T7D2I5"/>
<evidence type="ECO:0000256" key="4">
    <source>
        <dbReference type="ARBA" id="ARBA00022692"/>
    </source>
</evidence>
<dbReference type="OrthoDB" id="4096362at2759"/>
<evidence type="ECO:0000256" key="3">
    <source>
        <dbReference type="ARBA" id="ARBA00022679"/>
    </source>
</evidence>
<evidence type="ECO:0000256" key="9">
    <source>
        <dbReference type="SAM" id="MobiDB-lite"/>
    </source>
</evidence>
<evidence type="ECO:0000313" key="11">
    <source>
        <dbReference type="EMBL" id="PUZ49743.1"/>
    </source>
</evidence>
<dbReference type="Pfam" id="PF01529">
    <property type="entry name" value="DHHC"/>
    <property type="match status" value="1"/>
</dbReference>
<evidence type="ECO:0000313" key="12">
    <source>
        <dbReference type="Proteomes" id="UP000244336"/>
    </source>
</evidence>
<feature type="region of interest" description="Disordered" evidence="9">
    <location>
        <begin position="341"/>
        <end position="360"/>
    </location>
</feature>
<evidence type="ECO:0000256" key="5">
    <source>
        <dbReference type="ARBA" id="ARBA00022989"/>
    </source>
</evidence>
<keyword evidence="4 8" id="KW-0812">Transmembrane</keyword>
<dbReference type="PANTHER" id="PTHR22883:SF113">
    <property type="entry name" value="S-ACYLTRANSFERASE"/>
    <property type="match status" value="1"/>
</dbReference>
<dbReference type="PANTHER" id="PTHR22883">
    <property type="entry name" value="ZINC FINGER DHHC DOMAIN CONTAINING PROTEIN"/>
    <property type="match status" value="1"/>
</dbReference>
<keyword evidence="6 8" id="KW-0472">Membrane</keyword>
<dbReference type="GO" id="GO:0019706">
    <property type="term" value="F:protein-cysteine S-palmitoyltransferase activity"/>
    <property type="evidence" value="ECO:0007669"/>
    <property type="project" value="UniProtKB-EC"/>
</dbReference>
<feature type="region of interest" description="Disordered" evidence="9">
    <location>
        <begin position="371"/>
        <end position="410"/>
    </location>
</feature>
<evidence type="ECO:0000256" key="8">
    <source>
        <dbReference type="RuleBase" id="RU079119"/>
    </source>
</evidence>
<dbReference type="GO" id="GO:0016020">
    <property type="term" value="C:membrane"/>
    <property type="evidence" value="ECO:0007669"/>
    <property type="project" value="UniProtKB-SubCell"/>
</dbReference>
<sequence>MPNALLHNNAFKFLGPMPFDGFRTRGFSIPFSSESRLPLYCLSLTMEGLLMPPLVKMIILCGGRLIFGPDAKATLLSFALIAIPVAVFCAFVAKHLIHIFPAYNAGYAILAVTIALTIYVLLLLILTSSQDPGIVPRNSHPPVEEFSHDASAPHTLQFPRVKEVMVNGVPVKVKYCETCMIYRPPRCSHCSKCDNCVERFDHHCPWVGQCIGERNYRYFFCFVLSAAILCIYVCAMCGLYIKLLMSRGHHSLAKAIKESPASLAVMGYCFVCFWFVGGLTGFHSYLIATNKTTYENIKYKYSNQPNVYDHGCVRNCHEFWCTKRKPSKINLRAIVQEEHEVAQPQTSYSNVPEDDAPHRPRAKVEDDLEMGLDILKSPRRRTDEISDEELESGSNGVKYRTPDSDTDIPVTRTKTEIFGEVRDLNLSVSNAALPSSPQQKQHPDELC</sequence>
<organism evidence="11 12">
    <name type="scientific">Panicum hallii var. hallii</name>
    <dbReference type="NCBI Taxonomy" id="1504633"/>
    <lineage>
        <taxon>Eukaryota</taxon>
        <taxon>Viridiplantae</taxon>
        <taxon>Streptophyta</taxon>
        <taxon>Embryophyta</taxon>
        <taxon>Tracheophyta</taxon>
        <taxon>Spermatophyta</taxon>
        <taxon>Magnoliopsida</taxon>
        <taxon>Liliopsida</taxon>
        <taxon>Poales</taxon>
        <taxon>Poaceae</taxon>
        <taxon>PACMAD clade</taxon>
        <taxon>Panicoideae</taxon>
        <taxon>Panicodae</taxon>
        <taxon>Paniceae</taxon>
        <taxon>Panicinae</taxon>
        <taxon>Panicum</taxon>
        <taxon>Panicum sect. Panicum</taxon>
    </lineage>
</organism>
<feature type="transmembrane region" description="Helical" evidence="8">
    <location>
        <begin position="218"/>
        <end position="241"/>
    </location>
</feature>
<dbReference type="EC" id="2.3.1.225" evidence="8"/>
<dbReference type="GO" id="GO:0005783">
    <property type="term" value="C:endoplasmic reticulum"/>
    <property type="evidence" value="ECO:0007669"/>
    <property type="project" value="TreeGrafter"/>
</dbReference>
<comment type="domain">
    <text evidence="8">The DHHC domain is required for palmitoyltransferase activity.</text>
</comment>
<accession>A0A2T7D2I5</accession>
<feature type="transmembrane region" description="Helical" evidence="8">
    <location>
        <begin position="73"/>
        <end position="93"/>
    </location>
</feature>
<keyword evidence="3 8" id="KW-0808">Transferase</keyword>
<feature type="transmembrane region" description="Helical" evidence="8">
    <location>
        <begin position="261"/>
        <end position="288"/>
    </location>
</feature>
<dbReference type="InterPro" id="IPR001594">
    <property type="entry name" value="Palmitoyltrfase_DHHC"/>
</dbReference>
<dbReference type="InterPro" id="IPR039859">
    <property type="entry name" value="PFA4/ZDH16/20/ERF2-like"/>
</dbReference>
<feature type="transmembrane region" description="Helical" evidence="8">
    <location>
        <begin position="37"/>
        <end position="61"/>
    </location>
</feature>
<dbReference type="Proteomes" id="UP000244336">
    <property type="component" value="Chromosome 6"/>
</dbReference>
<dbReference type="Gramene" id="PUZ49743">
    <property type="protein sequence ID" value="PUZ49743"/>
    <property type="gene ID" value="GQ55_6G003600"/>
</dbReference>
<dbReference type="PROSITE" id="PS50216">
    <property type="entry name" value="DHHC"/>
    <property type="match status" value="1"/>
</dbReference>
<gene>
    <name evidence="11" type="ORF">GQ55_6G003600</name>
</gene>
<reference evidence="11 12" key="1">
    <citation type="submission" date="2018-04" db="EMBL/GenBank/DDBJ databases">
        <title>WGS assembly of Panicum hallii var. hallii HAL2.</title>
        <authorList>
            <person name="Lovell J."/>
            <person name="Jenkins J."/>
            <person name="Lowry D."/>
            <person name="Mamidi S."/>
            <person name="Sreedasyam A."/>
            <person name="Weng X."/>
            <person name="Barry K."/>
            <person name="Bonette J."/>
            <person name="Campitelli B."/>
            <person name="Daum C."/>
            <person name="Gordon S."/>
            <person name="Gould B."/>
            <person name="Lipzen A."/>
            <person name="MacQueen A."/>
            <person name="Palacio-Mejia J."/>
            <person name="Plott C."/>
            <person name="Shakirov E."/>
            <person name="Shu S."/>
            <person name="Yoshinaga Y."/>
            <person name="Zane M."/>
            <person name="Rokhsar D."/>
            <person name="Grimwood J."/>
            <person name="Schmutz J."/>
            <person name="Juenger T."/>
        </authorList>
    </citation>
    <scope>NUCLEOTIDE SEQUENCE [LARGE SCALE GENOMIC DNA]</scope>
    <source>
        <strain evidence="12">cv. HAL2</strain>
    </source>
</reference>
<keyword evidence="12" id="KW-1185">Reference proteome</keyword>
<dbReference type="EMBL" id="CM009754">
    <property type="protein sequence ID" value="PUZ49743.1"/>
    <property type="molecule type" value="Genomic_DNA"/>
</dbReference>
<evidence type="ECO:0000256" key="7">
    <source>
        <dbReference type="ARBA" id="ARBA00023315"/>
    </source>
</evidence>
<evidence type="ECO:0000256" key="2">
    <source>
        <dbReference type="ARBA" id="ARBA00008574"/>
    </source>
</evidence>
<evidence type="ECO:0000256" key="1">
    <source>
        <dbReference type="ARBA" id="ARBA00004141"/>
    </source>
</evidence>
<dbReference type="STRING" id="1504633.A0A2T7D2I5"/>
<feature type="transmembrane region" description="Helical" evidence="8">
    <location>
        <begin position="105"/>
        <end position="127"/>
    </location>
</feature>
<evidence type="ECO:0000259" key="10">
    <source>
        <dbReference type="Pfam" id="PF01529"/>
    </source>
</evidence>